<feature type="transmembrane region" description="Helical" evidence="14">
    <location>
        <begin position="191"/>
        <end position="209"/>
    </location>
</feature>
<evidence type="ECO:0000313" key="16">
    <source>
        <dbReference type="Proteomes" id="UP000199387"/>
    </source>
</evidence>
<comment type="similarity">
    <text evidence="2 13">Belongs to the sodium:solute symporter (SSF) (TC 2.A.21) family.</text>
</comment>
<dbReference type="CDD" id="cd10322">
    <property type="entry name" value="SLC5sbd"/>
    <property type="match status" value="1"/>
</dbReference>
<feature type="transmembrane region" description="Helical" evidence="14">
    <location>
        <begin position="449"/>
        <end position="471"/>
    </location>
</feature>
<evidence type="ECO:0000256" key="6">
    <source>
        <dbReference type="ARBA" id="ARBA00022847"/>
    </source>
</evidence>
<evidence type="ECO:0000256" key="2">
    <source>
        <dbReference type="ARBA" id="ARBA00006434"/>
    </source>
</evidence>
<dbReference type="OrthoDB" id="9810181at2"/>
<evidence type="ECO:0000256" key="4">
    <source>
        <dbReference type="ARBA" id="ARBA00022475"/>
    </source>
</evidence>
<dbReference type="Pfam" id="PF00474">
    <property type="entry name" value="SSF"/>
    <property type="match status" value="1"/>
</dbReference>
<evidence type="ECO:0000313" key="15">
    <source>
        <dbReference type="EMBL" id="SDC26916.1"/>
    </source>
</evidence>
<dbReference type="PANTHER" id="PTHR48086">
    <property type="entry name" value="SODIUM/PROLINE SYMPORTER-RELATED"/>
    <property type="match status" value="1"/>
</dbReference>
<feature type="transmembrane region" description="Helical" evidence="14">
    <location>
        <begin position="121"/>
        <end position="139"/>
    </location>
</feature>
<reference evidence="15 16" key="1">
    <citation type="submission" date="2016-10" db="EMBL/GenBank/DDBJ databases">
        <authorList>
            <person name="de Groot N.N."/>
        </authorList>
    </citation>
    <scope>NUCLEOTIDE SEQUENCE [LARGE SCALE GENOMIC DNA]</scope>
    <source>
        <strain evidence="15 16">DSM 45514</strain>
    </source>
</reference>
<keyword evidence="11" id="KW-0739">Sodium transport</keyword>
<dbReference type="InterPro" id="IPR038377">
    <property type="entry name" value="Na/Glc_symporter_sf"/>
</dbReference>
<keyword evidence="3" id="KW-0813">Transport</keyword>
<evidence type="ECO:0000256" key="3">
    <source>
        <dbReference type="ARBA" id="ARBA00022448"/>
    </source>
</evidence>
<dbReference type="GO" id="GO:0015293">
    <property type="term" value="F:symporter activity"/>
    <property type="evidence" value="ECO:0007669"/>
    <property type="project" value="UniProtKB-KW"/>
</dbReference>
<protein>
    <submittedName>
        <fullName evidence="15">Solute:Na+ symporter, SSS family</fullName>
    </submittedName>
</protein>
<dbReference type="Gene3D" id="1.20.1730.10">
    <property type="entry name" value="Sodium/glucose cotransporter"/>
    <property type="match status" value="1"/>
</dbReference>
<dbReference type="PROSITE" id="PS50283">
    <property type="entry name" value="NA_SOLUT_SYMP_3"/>
    <property type="match status" value="1"/>
</dbReference>
<dbReference type="RefSeq" id="WP_091567271.1">
    <property type="nucleotide sequence ID" value="NZ_FMZA01000005.1"/>
</dbReference>
<feature type="transmembrane region" description="Helical" evidence="14">
    <location>
        <begin position="395"/>
        <end position="417"/>
    </location>
</feature>
<dbReference type="PANTHER" id="PTHR48086:SF3">
    <property type="entry name" value="SODIUM_PROLINE SYMPORTER"/>
    <property type="match status" value="1"/>
</dbReference>
<feature type="transmembrane region" description="Helical" evidence="14">
    <location>
        <begin position="367"/>
        <end position="389"/>
    </location>
</feature>
<dbReference type="InterPro" id="IPR050277">
    <property type="entry name" value="Sodium:Solute_Symporter"/>
</dbReference>
<keyword evidence="9" id="KW-0406">Ion transport</keyword>
<evidence type="ECO:0000256" key="14">
    <source>
        <dbReference type="SAM" id="Phobius"/>
    </source>
</evidence>
<keyword evidence="4" id="KW-1003">Cell membrane</keyword>
<keyword evidence="10 14" id="KW-0472">Membrane</keyword>
<sequence>MASWQFALIIMCGYLILALAIGIMAGRGRGGSLDEFAVADRNLSLLVTWFLMGGAVFSAFSFLGAPGWAYSRGGPAFYILVYTAFAILPWYIVGPKVGRIGRAFRLYSLVGFLQQRFPSKALGVLVGIIVLFASIQYLATQMKGMAYIFHIMTEGRIPFWLGALAAYAIVVIYVATGGLRAAAWSDVFQGLLMILISWGVGLAIVFQLHDSLPALFEQVAEKKPGFLLIGKEGSTMSPVAYTTTILVSAIGFLMWPHLFSKSFSSPAGTIKRTVIAYPIFALFLVPLLLVGFAAIGVVAPHELDNPDEVFPYLITQVLSFPGWLYGLVGAGALAAAMSSADVITHSASLEFTDGVVRNIRRDLSDQTVLRIMRLSVIGIGALAYLVTVFGGQGLIALLLGAYGSIVQFAPAVYSALYWKRATPVGILAGLIIGTATNFYYQIIHPVPPFEIHAGIVGLILNLGVMVTVSLLTRPQDESHWREYLHAPAGNRASKQRNTSAF</sequence>
<keyword evidence="16" id="KW-1185">Reference proteome</keyword>
<keyword evidence="8" id="KW-0915">Sodium</keyword>
<dbReference type="GO" id="GO:0006814">
    <property type="term" value="P:sodium ion transport"/>
    <property type="evidence" value="ECO:0007669"/>
    <property type="project" value="UniProtKB-KW"/>
</dbReference>
<feature type="transmembrane region" description="Helical" evidence="14">
    <location>
        <begin position="238"/>
        <end position="255"/>
    </location>
</feature>
<dbReference type="Proteomes" id="UP000199387">
    <property type="component" value="Unassembled WGS sequence"/>
</dbReference>
<evidence type="ECO:0000256" key="7">
    <source>
        <dbReference type="ARBA" id="ARBA00022989"/>
    </source>
</evidence>
<feature type="transmembrane region" description="Helical" evidence="14">
    <location>
        <begin position="46"/>
        <end position="70"/>
    </location>
</feature>
<proteinExistence type="inferred from homology"/>
<dbReference type="EMBL" id="FMZA01000005">
    <property type="protein sequence ID" value="SDC26916.1"/>
    <property type="molecule type" value="Genomic_DNA"/>
</dbReference>
<accession>A0A1G6K9C9</accession>
<gene>
    <name evidence="15" type="ORF">SAMN04488112_105108</name>
</gene>
<evidence type="ECO:0000256" key="1">
    <source>
        <dbReference type="ARBA" id="ARBA00004651"/>
    </source>
</evidence>
<comment type="subcellular location">
    <subcellularLocation>
        <location evidence="1">Cell membrane</location>
        <topology evidence="1">Multi-pass membrane protein</topology>
    </subcellularLocation>
</comment>
<feature type="transmembrane region" description="Helical" evidence="14">
    <location>
        <begin position="275"/>
        <end position="298"/>
    </location>
</feature>
<keyword evidence="5 14" id="KW-0812">Transmembrane</keyword>
<dbReference type="STRING" id="1236220.SAMN04488112_105108"/>
<evidence type="ECO:0000256" key="11">
    <source>
        <dbReference type="ARBA" id="ARBA00023201"/>
    </source>
</evidence>
<name>A0A1G6K9C9_9BACL</name>
<dbReference type="AlphaFoldDB" id="A0A1G6K9C9"/>
<feature type="transmembrane region" description="Helical" evidence="14">
    <location>
        <begin position="310"/>
        <end position="336"/>
    </location>
</feature>
<comment type="catalytic activity">
    <reaction evidence="12">
        <text>L-proline(in) + Na(+)(in) = L-proline(out) + Na(+)(out)</text>
        <dbReference type="Rhea" id="RHEA:28967"/>
        <dbReference type="ChEBI" id="CHEBI:29101"/>
        <dbReference type="ChEBI" id="CHEBI:60039"/>
    </reaction>
</comment>
<evidence type="ECO:0000256" key="9">
    <source>
        <dbReference type="ARBA" id="ARBA00023065"/>
    </source>
</evidence>
<keyword evidence="6" id="KW-0769">Symport</keyword>
<organism evidence="15 16">
    <name type="scientific">Melghirimyces thermohalophilus</name>
    <dbReference type="NCBI Taxonomy" id="1236220"/>
    <lineage>
        <taxon>Bacteria</taxon>
        <taxon>Bacillati</taxon>
        <taxon>Bacillota</taxon>
        <taxon>Bacilli</taxon>
        <taxon>Bacillales</taxon>
        <taxon>Thermoactinomycetaceae</taxon>
        <taxon>Melghirimyces</taxon>
    </lineage>
</organism>
<feature type="transmembrane region" description="Helical" evidence="14">
    <location>
        <begin position="159"/>
        <end position="179"/>
    </location>
</feature>
<feature type="transmembrane region" description="Helical" evidence="14">
    <location>
        <begin position="76"/>
        <end position="93"/>
    </location>
</feature>
<feature type="transmembrane region" description="Helical" evidence="14">
    <location>
        <begin position="6"/>
        <end position="25"/>
    </location>
</feature>
<evidence type="ECO:0000256" key="5">
    <source>
        <dbReference type="ARBA" id="ARBA00022692"/>
    </source>
</evidence>
<evidence type="ECO:0000256" key="13">
    <source>
        <dbReference type="RuleBase" id="RU362091"/>
    </source>
</evidence>
<dbReference type="InterPro" id="IPR001734">
    <property type="entry name" value="Na/solute_symporter"/>
</dbReference>
<keyword evidence="7 14" id="KW-1133">Transmembrane helix</keyword>
<evidence type="ECO:0000256" key="12">
    <source>
        <dbReference type="ARBA" id="ARBA00033708"/>
    </source>
</evidence>
<evidence type="ECO:0000256" key="8">
    <source>
        <dbReference type="ARBA" id="ARBA00023053"/>
    </source>
</evidence>
<dbReference type="GO" id="GO:0005886">
    <property type="term" value="C:plasma membrane"/>
    <property type="evidence" value="ECO:0007669"/>
    <property type="project" value="UniProtKB-SubCell"/>
</dbReference>
<feature type="transmembrane region" description="Helical" evidence="14">
    <location>
        <begin position="424"/>
        <end position="443"/>
    </location>
</feature>
<evidence type="ECO:0000256" key="10">
    <source>
        <dbReference type="ARBA" id="ARBA00023136"/>
    </source>
</evidence>